<evidence type="ECO:0000313" key="1">
    <source>
        <dbReference type="EMBL" id="BBO83115.1"/>
    </source>
</evidence>
<sequence>MEICDFCMKQSKKISSGRPHENLIKVDEPRKFNGFKEQDYLCLTCKSKFTHSTSISDLTWTLWMGQG</sequence>
<reference evidence="1 2" key="1">
    <citation type="submission" date="2019-11" db="EMBL/GenBank/DDBJ databases">
        <title>Comparative genomics of hydrocarbon-degrading Desulfosarcina strains.</title>
        <authorList>
            <person name="Watanabe M."/>
            <person name="Kojima H."/>
            <person name="Fukui M."/>
        </authorList>
    </citation>
    <scope>NUCLEOTIDE SEQUENCE [LARGE SCALE GENOMIC DNA]</scope>
    <source>
        <strain evidence="1 2">28bB2T</strain>
    </source>
</reference>
<name>A0A5K7ZSC1_9BACT</name>
<evidence type="ECO:0000313" key="2">
    <source>
        <dbReference type="Proteomes" id="UP000425960"/>
    </source>
</evidence>
<dbReference type="EMBL" id="AP021876">
    <property type="protein sequence ID" value="BBO83115.1"/>
    <property type="molecule type" value="Genomic_DNA"/>
</dbReference>
<proteinExistence type="predicted"/>
<protein>
    <submittedName>
        <fullName evidence="1">Uncharacterized protein</fullName>
    </submittedName>
</protein>
<accession>A0A5K7ZSC1</accession>
<gene>
    <name evidence="1" type="ORF">DSCO28_36810</name>
</gene>
<dbReference type="Proteomes" id="UP000425960">
    <property type="component" value="Chromosome"/>
</dbReference>
<organism evidence="1 2">
    <name type="scientific">Desulfosarcina ovata subsp. sediminis</name>
    <dbReference type="NCBI Taxonomy" id="885957"/>
    <lineage>
        <taxon>Bacteria</taxon>
        <taxon>Pseudomonadati</taxon>
        <taxon>Thermodesulfobacteriota</taxon>
        <taxon>Desulfobacteria</taxon>
        <taxon>Desulfobacterales</taxon>
        <taxon>Desulfosarcinaceae</taxon>
        <taxon>Desulfosarcina</taxon>
    </lineage>
</organism>
<dbReference type="AlphaFoldDB" id="A0A5K7ZSC1"/>
<dbReference type="KEGG" id="dov:DSCO28_36810"/>